<accession>A0A3D4VC50</accession>
<evidence type="ECO:0000313" key="3">
    <source>
        <dbReference type="EMBL" id="HCT58198.1"/>
    </source>
</evidence>
<name>A0A3D4VC50_9BACT</name>
<proteinExistence type="predicted"/>
<feature type="domain" description="Protein FecR C-terminal" evidence="2">
    <location>
        <begin position="288"/>
        <end position="354"/>
    </location>
</feature>
<dbReference type="InterPro" id="IPR006860">
    <property type="entry name" value="FecR"/>
</dbReference>
<dbReference type="Pfam" id="PF04773">
    <property type="entry name" value="FecR"/>
    <property type="match status" value="1"/>
</dbReference>
<feature type="domain" description="FecR protein" evidence="1">
    <location>
        <begin position="150"/>
        <end position="243"/>
    </location>
</feature>
<evidence type="ECO:0000313" key="4">
    <source>
        <dbReference type="Proteomes" id="UP000264071"/>
    </source>
</evidence>
<protein>
    <submittedName>
        <fullName evidence="3">DUF4974 domain-containing protein</fullName>
    </submittedName>
</protein>
<dbReference type="Gene3D" id="2.60.120.1440">
    <property type="match status" value="1"/>
</dbReference>
<dbReference type="GO" id="GO:0016989">
    <property type="term" value="F:sigma factor antagonist activity"/>
    <property type="evidence" value="ECO:0007669"/>
    <property type="project" value="TreeGrafter"/>
</dbReference>
<dbReference type="OMA" id="RIHIATW"/>
<comment type="caution">
    <text evidence="3">The sequence shown here is derived from an EMBL/GenBank/DDBJ whole genome shotgun (WGS) entry which is preliminary data.</text>
</comment>
<dbReference type="EMBL" id="DPIY01000010">
    <property type="protein sequence ID" value="HCT58198.1"/>
    <property type="molecule type" value="Genomic_DNA"/>
</dbReference>
<dbReference type="InterPro" id="IPR012373">
    <property type="entry name" value="Ferrdict_sens_TM"/>
</dbReference>
<gene>
    <name evidence="3" type="ORF">DGD08_13415</name>
</gene>
<sequence>MSEEIRPVPAEADWDAIGRYIAGESDAGESAVVEAWLAAHPEDAALVSLVNTRAARFDRVADTAIDRVLDPEVALQAVRRRIAAEAGAEAVTPPVRPALRVEQGGAPRAAASPMRTTSRRWRTAGVAVAAGLLAVLAISQFRSRGTTPREYQTAVGQRDSVRLPDGSTVVLAPGSRLVLASSFGNGARDVTLEGAAFFEVVHDSTRPFTVHAGGADIRDIGTAFSVKTGLDGAVSVAVTHGIVSVGNAASVAPVELHAGDRGVLAGGQLAVSRGVVTDEDVAWTHGQLAYRDAPLSEVRADLQRWYGVDLQIADSALASRTLTASFKGDSVAQVLRLIALALGADVVQRGDSVLLQPQGTTPLSTP</sequence>
<dbReference type="PANTHER" id="PTHR30273:SF2">
    <property type="entry name" value="PROTEIN FECR"/>
    <property type="match status" value="1"/>
</dbReference>
<dbReference type="PIRSF" id="PIRSF018266">
    <property type="entry name" value="FecR"/>
    <property type="match status" value="1"/>
</dbReference>
<organism evidence="3 4">
    <name type="scientific">Gemmatimonas aurantiaca</name>
    <dbReference type="NCBI Taxonomy" id="173480"/>
    <lineage>
        <taxon>Bacteria</taxon>
        <taxon>Pseudomonadati</taxon>
        <taxon>Gemmatimonadota</taxon>
        <taxon>Gemmatimonadia</taxon>
        <taxon>Gemmatimonadales</taxon>
        <taxon>Gemmatimonadaceae</taxon>
        <taxon>Gemmatimonas</taxon>
    </lineage>
</organism>
<dbReference type="PANTHER" id="PTHR30273">
    <property type="entry name" value="PERIPLASMIC SIGNAL SENSOR AND SIGMA FACTOR ACTIVATOR FECR-RELATED"/>
    <property type="match status" value="1"/>
</dbReference>
<dbReference type="InterPro" id="IPR032508">
    <property type="entry name" value="FecR_C"/>
</dbReference>
<evidence type="ECO:0000259" key="2">
    <source>
        <dbReference type="Pfam" id="PF16344"/>
    </source>
</evidence>
<reference evidence="3 4" key="1">
    <citation type="journal article" date="2018" name="Nat. Biotechnol.">
        <title>A standardized bacterial taxonomy based on genome phylogeny substantially revises the tree of life.</title>
        <authorList>
            <person name="Parks D.H."/>
            <person name="Chuvochina M."/>
            <person name="Waite D.W."/>
            <person name="Rinke C."/>
            <person name="Skarshewski A."/>
            <person name="Chaumeil P.A."/>
            <person name="Hugenholtz P."/>
        </authorList>
    </citation>
    <scope>NUCLEOTIDE SEQUENCE [LARGE SCALE GENOMIC DNA]</scope>
    <source>
        <strain evidence="3">UBA8844</strain>
    </source>
</reference>
<dbReference type="Proteomes" id="UP000264071">
    <property type="component" value="Unassembled WGS sequence"/>
</dbReference>
<dbReference type="Gene3D" id="3.55.50.30">
    <property type="match status" value="1"/>
</dbReference>
<dbReference type="Pfam" id="PF16344">
    <property type="entry name" value="FecR_C"/>
    <property type="match status" value="1"/>
</dbReference>
<evidence type="ECO:0000259" key="1">
    <source>
        <dbReference type="Pfam" id="PF04773"/>
    </source>
</evidence>
<dbReference type="AlphaFoldDB" id="A0A3D4VC50"/>